<name>A0A1X7TQ55_AMPQE</name>
<accession>A0A1X7TQ55</accession>
<dbReference type="AlphaFoldDB" id="A0A1X7TQ55"/>
<protein>
    <submittedName>
        <fullName evidence="1">Uncharacterized protein</fullName>
    </submittedName>
</protein>
<dbReference type="InParanoid" id="A0A1X7TQ55"/>
<evidence type="ECO:0000313" key="1">
    <source>
        <dbReference type="EnsemblMetazoa" id="Aqu2.1.17025_001"/>
    </source>
</evidence>
<dbReference type="EnsemblMetazoa" id="Aqu2.1.17025_001">
    <property type="protein sequence ID" value="Aqu2.1.17025_001"/>
    <property type="gene ID" value="Aqu2.1.17025"/>
</dbReference>
<proteinExistence type="predicted"/>
<organism evidence="1">
    <name type="scientific">Amphimedon queenslandica</name>
    <name type="common">Sponge</name>
    <dbReference type="NCBI Taxonomy" id="400682"/>
    <lineage>
        <taxon>Eukaryota</taxon>
        <taxon>Metazoa</taxon>
        <taxon>Porifera</taxon>
        <taxon>Demospongiae</taxon>
        <taxon>Heteroscleromorpha</taxon>
        <taxon>Haplosclerida</taxon>
        <taxon>Niphatidae</taxon>
        <taxon>Amphimedon</taxon>
    </lineage>
</organism>
<sequence>TMKVRKEETNCGKLVVYENNFKININ</sequence>
<reference evidence="1" key="1">
    <citation type="submission" date="2017-05" db="UniProtKB">
        <authorList>
            <consortium name="EnsemblMetazoa"/>
        </authorList>
    </citation>
    <scope>IDENTIFICATION</scope>
</reference>